<feature type="transmembrane region" description="Helical" evidence="1">
    <location>
        <begin position="6"/>
        <end position="28"/>
    </location>
</feature>
<feature type="transmembrane region" description="Helical" evidence="1">
    <location>
        <begin position="118"/>
        <end position="140"/>
    </location>
</feature>
<evidence type="ECO:0000256" key="1">
    <source>
        <dbReference type="SAM" id="Phobius"/>
    </source>
</evidence>
<feature type="transmembrane region" description="Helical" evidence="1">
    <location>
        <begin position="165"/>
        <end position="188"/>
    </location>
</feature>
<proteinExistence type="predicted"/>
<dbReference type="OrthoDB" id="5117223at2"/>
<feature type="transmembrane region" description="Helical" evidence="1">
    <location>
        <begin position="40"/>
        <end position="63"/>
    </location>
</feature>
<keyword evidence="1" id="KW-0472">Membrane</keyword>
<organism evidence="2 3">
    <name type="scientific">Mycetocola miduiensis</name>
    <dbReference type="NCBI Taxonomy" id="995034"/>
    <lineage>
        <taxon>Bacteria</taxon>
        <taxon>Bacillati</taxon>
        <taxon>Actinomycetota</taxon>
        <taxon>Actinomycetes</taxon>
        <taxon>Micrococcales</taxon>
        <taxon>Microbacteriaceae</taxon>
        <taxon>Mycetocola</taxon>
    </lineage>
</organism>
<keyword evidence="1" id="KW-1133">Transmembrane helix</keyword>
<sequence length="313" mass="33208">MPFYLVWTEEIIVLTIGLVCLGVVLHLVRKPDGVRTGQSVVGRLAALIVFAGIIVFSLTRFWFHSELPGATWRNSIPLAAASLAIILYANAGVRPLPAVPPREIDVAPRTMWSFGPRAWFAGWVTFAGLLSATVLLAGLASSTDGEGRHTIIVLDVGSSQAGTIFFGWAFGVPVLFFLAVLSAVNCFALSRIARPAMPADPLQRSLEASIRRNQVRTVLALSVGAITFTLGAALNFISRAASLGASVPRPDGVRIELGSSFAALQIPLTISGLLLQGLGVALVVLPLFQSSHKTSANVLGTDRTRVTAERTSD</sequence>
<dbReference type="EMBL" id="FOVM01000002">
    <property type="protein sequence ID" value="SFN51094.1"/>
    <property type="molecule type" value="Genomic_DNA"/>
</dbReference>
<evidence type="ECO:0000313" key="2">
    <source>
        <dbReference type="EMBL" id="SFN51094.1"/>
    </source>
</evidence>
<evidence type="ECO:0000313" key="3">
    <source>
        <dbReference type="Proteomes" id="UP000198867"/>
    </source>
</evidence>
<reference evidence="3" key="1">
    <citation type="submission" date="2016-10" db="EMBL/GenBank/DDBJ databases">
        <authorList>
            <person name="Varghese N."/>
            <person name="Submissions S."/>
        </authorList>
    </citation>
    <scope>NUCLEOTIDE SEQUENCE [LARGE SCALE GENOMIC DNA]</scope>
    <source>
        <strain evidence="3">CGMCC 1.11101</strain>
    </source>
</reference>
<dbReference type="AlphaFoldDB" id="A0A1I4ZLH1"/>
<accession>A0A1I4ZLH1</accession>
<name>A0A1I4ZLH1_9MICO</name>
<feature type="transmembrane region" description="Helical" evidence="1">
    <location>
        <begin position="218"/>
        <end position="241"/>
    </location>
</feature>
<keyword evidence="1" id="KW-0812">Transmembrane</keyword>
<protein>
    <submittedName>
        <fullName evidence="2">Uncharacterized protein</fullName>
    </submittedName>
</protein>
<feature type="transmembrane region" description="Helical" evidence="1">
    <location>
        <begin position="75"/>
        <end position="93"/>
    </location>
</feature>
<dbReference type="RefSeq" id="WP_090709201.1">
    <property type="nucleotide sequence ID" value="NZ_FOVM01000002.1"/>
</dbReference>
<dbReference type="Proteomes" id="UP000198867">
    <property type="component" value="Unassembled WGS sequence"/>
</dbReference>
<feature type="transmembrane region" description="Helical" evidence="1">
    <location>
        <begin position="261"/>
        <end position="285"/>
    </location>
</feature>
<gene>
    <name evidence="2" type="ORF">SAMN05216219_0906</name>
</gene>
<keyword evidence="3" id="KW-1185">Reference proteome</keyword>